<name>F0ZR68_DICPU</name>
<feature type="compositionally biased region" description="Basic and acidic residues" evidence="2">
    <location>
        <begin position="614"/>
        <end position="625"/>
    </location>
</feature>
<evidence type="ECO:0000256" key="1">
    <source>
        <dbReference type="SAM" id="Coils"/>
    </source>
</evidence>
<accession>F0ZR68</accession>
<evidence type="ECO:0000256" key="2">
    <source>
        <dbReference type="SAM" id="MobiDB-lite"/>
    </source>
</evidence>
<dbReference type="AlphaFoldDB" id="F0ZR68"/>
<evidence type="ECO:0000313" key="3">
    <source>
        <dbReference type="EMBL" id="EGC33566.1"/>
    </source>
</evidence>
<gene>
    <name evidence="3" type="ORF">DICPUDRAFT_98524</name>
</gene>
<organism evidence="3 4">
    <name type="scientific">Dictyostelium purpureum</name>
    <name type="common">Slime mold</name>
    <dbReference type="NCBI Taxonomy" id="5786"/>
    <lineage>
        <taxon>Eukaryota</taxon>
        <taxon>Amoebozoa</taxon>
        <taxon>Evosea</taxon>
        <taxon>Eumycetozoa</taxon>
        <taxon>Dictyostelia</taxon>
        <taxon>Dictyosteliales</taxon>
        <taxon>Dictyosteliaceae</taxon>
        <taxon>Dictyostelium</taxon>
    </lineage>
</organism>
<dbReference type="Proteomes" id="UP000001064">
    <property type="component" value="Unassembled WGS sequence"/>
</dbReference>
<feature type="compositionally biased region" description="Polar residues" evidence="2">
    <location>
        <begin position="795"/>
        <end position="804"/>
    </location>
</feature>
<dbReference type="InParanoid" id="F0ZR68"/>
<dbReference type="GeneID" id="10504265"/>
<proteinExistence type="predicted"/>
<sequence length="826" mass="96157">MLKIILNNNKKGNANNITSGIKNLIVNNSYSYNKNYLFLKSYGNDLTQNNYSTASILKNTKRKSSMNRKIKVNHISKSDMQEAMEFQYKYSGLIKRRNVGRSDQAAVLKEEFKMDDEEIDDILDDTPAKKGDRFDDDDDDYAQTPNNRKVYYSEKITYSTDTSKDSEFIKRSLGNSSFSDKLDGNEEWVELDMKKDFNDDDGPKIQDLKKKELSKKGLEERNGNYFSDDYLITSDYESYFLTPDAPNNRKEKNLFRKLDELKEAKNQTKTKRGFKVNHNPNDQFVGQTIVQSRMASRILEVLNESPLFSPVSFLNSNIAESEFNFESDTDFDNNLQMLAAQQSIGSQVGNSGNFNINSDDLQVDKEDPILSKADIVLTHAEMSSDLRWVKLYWKRREHSNINGNENKHKSIDDFAKQDALYNIKKVKNENIKSILDSLGTNSAKQLVYDSFKPIMKEEENEIISSSKFGSKVSTNLKYQEDEQQPKQNNTFGFKNSFSIPNKKLELKISIKESNMKLLEQEEQEKKEKLEKREKLILSLLSNNQVGGENNSSFNLDSYNSGDNSGDNSIEYNNGIENDPLLLQLKGNKNEINDIINDNNSKNSNNIDEKEEEKDDKKKTKKSKEDIEIRRNKKIRTLFYEITDKDISHRLLKLKSRIRWIIGKRVQAKFVPDILFIKDEDEIKDETTIDILDNLVPIEFTQLFVDRVKSIEKTRNKLKNKYSSLFYDNNSIETNEDDLLDDMEEDYNKDEEVDLYQVLATFPSLRHEKIVQKFLKYERENIQKEKSTTQEEDLNLQIQTPPQEQQKVEENDKTNVQEIFKQFNKDL</sequence>
<dbReference type="VEuPathDB" id="AmoebaDB:DICPUDRAFT_98524"/>
<dbReference type="EMBL" id="GL871136">
    <property type="protein sequence ID" value="EGC33566.1"/>
    <property type="molecule type" value="Genomic_DNA"/>
</dbReference>
<feature type="region of interest" description="Disordered" evidence="2">
    <location>
        <begin position="124"/>
        <end position="145"/>
    </location>
</feature>
<feature type="compositionally biased region" description="Low complexity" evidence="2">
    <location>
        <begin position="592"/>
        <end position="605"/>
    </location>
</feature>
<keyword evidence="4" id="KW-1185">Reference proteome</keyword>
<dbReference type="OMA" id="IKVNHIS"/>
<feature type="region of interest" description="Disordered" evidence="2">
    <location>
        <begin position="592"/>
        <end position="625"/>
    </location>
</feature>
<dbReference type="KEGG" id="dpp:DICPUDRAFT_98524"/>
<keyword evidence="1" id="KW-0175">Coiled coil</keyword>
<feature type="compositionally biased region" description="Low complexity" evidence="2">
    <location>
        <begin position="554"/>
        <end position="568"/>
    </location>
</feature>
<dbReference type="OrthoDB" id="21459at2759"/>
<reference evidence="4" key="1">
    <citation type="journal article" date="2011" name="Genome Biol.">
        <title>Comparative genomics of the social amoebae Dictyostelium discoideum and Dictyostelium purpureum.</title>
        <authorList>
            <consortium name="US DOE Joint Genome Institute (JGI-PGF)"/>
            <person name="Sucgang R."/>
            <person name="Kuo A."/>
            <person name="Tian X."/>
            <person name="Salerno W."/>
            <person name="Parikh A."/>
            <person name="Feasley C.L."/>
            <person name="Dalin E."/>
            <person name="Tu H."/>
            <person name="Huang E."/>
            <person name="Barry K."/>
            <person name="Lindquist E."/>
            <person name="Shapiro H."/>
            <person name="Bruce D."/>
            <person name="Schmutz J."/>
            <person name="Salamov A."/>
            <person name="Fey P."/>
            <person name="Gaudet P."/>
            <person name="Anjard C."/>
            <person name="Babu M.M."/>
            <person name="Basu S."/>
            <person name="Bushmanova Y."/>
            <person name="van der Wel H."/>
            <person name="Katoh-Kurasawa M."/>
            <person name="Dinh C."/>
            <person name="Coutinho P.M."/>
            <person name="Saito T."/>
            <person name="Elias M."/>
            <person name="Schaap P."/>
            <person name="Kay R.R."/>
            <person name="Henrissat B."/>
            <person name="Eichinger L."/>
            <person name="Rivero F."/>
            <person name="Putnam N.H."/>
            <person name="West C.M."/>
            <person name="Loomis W.F."/>
            <person name="Chisholm R.L."/>
            <person name="Shaulsky G."/>
            <person name="Strassmann J.E."/>
            <person name="Queller D.C."/>
            <person name="Kuspa A."/>
            <person name="Grigoriev I.V."/>
        </authorList>
    </citation>
    <scope>NUCLEOTIDE SEQUENCE [LARGE SCALE GENOMIC DNA]</scope>
    <source>
        <strain evidence="4">QSDP1</strain>
    </source>
</reference>
<feature type="region of interest" description="Disordered" evidence="2">
    <location>
        <begin position="548"/>
        <end position="572"/>
    </location>
</feature>
<evidence type="ECO:0000313" key="4">
    <source>
        <dbReference type="Proteomes" id="UP000001064"/>
    </source>
</evidence>
<feature type="coiled-coil region" evidence="1">
    <location>
        <begin position="501"/>
        <end position="538"/>
    </location>
</feature>
<dbReference type="RefSeq" id="XP_003289915.1">
    <property type="nucleotide sequence ID" value="XM_003289867.1"/>
</dbReference>
<protein>
    <submittedName>
        <fullName evidence="3">Uncharacterized protein</fullName>
    </submittedName>
</protein>
<dbReference type="FunCoup" id="F0ZR68">
    <property type="interactions" value="743"/>
</dbReference>
<feature type="region of interest" description="Disordered" evidence="2">
    <location>
        <begin position="784"/>
        <end position="813"/>
    </location>
</feature>
<dbReference type="eggNOG" id="ENOG502RGE9">
    <property type="taxonomic scope" value="Eukaryota"/>
</dbReference>